<evidence type="ECO:0000256" key="2">
    <source>
        <dbReference type="ARBA" id="ARBA00022722"/>
    </source>
</evidence>
<reference evidence="9" key="1">
    <citation type="submission" date="2025-08" db="UniProtKB">
        <authorList>
            <consortium name="RefSeq"/>
        </authorList>
    </citation>
    <scope>IDENTIFICATION</scope>
    <source>
        <strain evidence="9">OHB3-1</strain>
    </source>
</reference>
<evidence type="ECO:0000256" key="6">
    <source>
        <dbReference type="RuleBase" id="RU004328"/>
    </source>
</evidence>
<sequence length="300" mass="33789">MMGRNREILIVLLNVIIMMMVFGGGGANFQMFQMVQQWPPAYCATFPNDCNTALAQATTRFTIHGYWPSLDNGDLVTHCTTHQLTLEEITNETAGLDREWITFQKGWNNFQFWSTQWSKHGTCSGLTPALYFAAALALKQQYDLYAILGTLAPTTSFTKKVDLRQLQRAIYSRTVTEPAFRCSFGEITEVVLCVSPGTAVTLYGPLQNCSDDVTLKTCSFNRTYFWSPQRPPTHRTAPSLVASSLFGVPLRLTWAFVAVILLFLVAARGKLLQIFHHMRGKLLQIFPNMRTARADPVKED</sequence>
<feature type="transmembrane region" description="Helical" evidence="7">
    <location>
        <begin position="7"/>
        <end position="27"/>
    </location>
</feature>
<keyword evidence="7" id="KW-0472">Membrane</keyword>
<name>A0A6J1CQ41_MOMCH</name>
<dbReference type="GO" id="GO:0006401">
    <property type="term" value="P:RNA catabolic process"/>
    <property type="evidence" value="ECO:0007669"/>
    <property type="project" value="TreeGrafter"/>
</dbReference>
<evidence type="ECO:0000313" key="8">
    <source>
        <dbReference type="Proteomes" id="UP000504603"/>
    </source>
</evidence>
<dbReference type="KEGG" id="mcha:111013123"/>
<protein>
    <submittedName>
        <fullName evidence="9">Ribonuclease MC-like</fullName>
    </submittedName>
</protein>
<evidence type="ECO:0000256" key="4">
    <source>
        <dbReference type="ARBA" id="ARBA00022801"/>
    </source>
</evidence>
<evidence type="ECO:0000256" key="3">
    <source>
        <dbReference type="ARBA" id="ARBA00022759"/>
    </source>
</evidence>
<dbReference type="InterPro" id="IPR036430">
    <property type="entry name" value="RNase_T2-like_sf"/>
</dbReference>
<keyword evidence="8" id="KW-1185">Reference proteome</keyword>
<accession>A0A6J1CQ41</accession>
<dbReference type="Gene3D" id="3.90.730.10">
    <property type="entry name" value="Ribonuclease T2-like"/>
    <property type="match status" value="1"/>
</dbReference>
<evidence type="ECO:0000256" key="1">
    <source>
        <dbReference type="ARBA" id="ARBA00007469"/>
    </source>
</evidence>
<keyword evidence="7" id="KW-0812">Transmembrane</keyword>
<feature type="transmembrane region" description="Helical" evidence="7">
    <location>
        <begin position="252"/>
        <end position="271"/>
    </location>
</feature>
<dbReference type="PANTHER" id="PTHR11240">
    <property type="entry name" value="RIBONUCLEASE T2"/>
    <property type="match status" value="1"/>
</dbReference>
<evidence type="ECO:0000313" key="9">
    <source>
        <dbReference type="RefSeq" id="XP_022143193.1"/>
    </source>
</evidence>
<dbReference type="InterPro" id="IPR001568">
    <property type="entry name" value="RNase_T2-like"/>
</dbReference>
<dbReference type="GO" id="GO:0003723">
    <property type="term" value="F:RNA binding"/>
    <property type="evidence" value="ECO:0007669"/>
    <property type="project" value="InterPro"/>
</dbReference>
<organism evidence="8 9">
    <name type="scientific">Momordica charantia</name>
    <name type="common">Bitter gourd</name>
    <name type="synonym">Balsam pear</name>
    <dbReference type="NCBI Taxonomy" id="3673"/>
    <lineage>
        <taxon>Eukaryota</taxon>
        <taxon>Viridiplantae</taxon>
        <taxon>Streptophyta</taxon>
        <taxon>Embryophyta</taxon>
        <taxon>Tracheophyta</taxon>
        <taxon>Spermatophyta</taxon>
        <taxon>Magnoliopsida</taxon>
        <taxon>eudicotyledons</taxon>
        <taxon>Gunneridae</taxon>
        <taxon>Pentapetalae</taxon>
        <taxon>rosids</taxon>
        <taxon>fabids</taxon>
        <taxon>Cucurbitales</taxon>
        <taxon>Cucurbitaceae</taxon>
        <taxon>Momordiceae</taxon>
        <taxon>Momordica</taxon>
    </lineage>
</organism>
<comment type="similarity">
    <text evidence="1 6">Belongs to the RNase T2 family.</text>
</comment>
<evidence type="ECO:0000256" key="5">
    <source>
        <dbReference type="ARBA" id="ARBA00023239"/>
    </source>
</evidence>
<keyword evidence="7" id="KW-1133">Transmembrane helix</keyword>
<keyword evidence="2" id="KW-0540">Nuclease</keyword>
<keyword evidence="4" id="KW-0378">Hydrolase</keyword>
<keyword evidence="3" id="KW-0255">Endonuclease</keyword>
<dbReference type="RefSeq" id="XP_022143193.1">
    <property type="nucleotide sequence ID" value="XM_022287501.1"/>
</dbReference>
<dbReference type="Proteomes" id="UP000504603">
    <property type="component" value="Unplaced"/>
</dbReference>
<dbReference type="GO" id="GO:0005576">
    <property type="term" value="C:extracellular region"/>
    <property type="evidence" value="ECO:0007669"/>
    <property type="project" value="TreeGrafter"/>
</dbReference>
<dbReference type="AlphaFoldDB" id="A0A6J1CQ41"/>
<dbReference type="OrthoDB" id="435754at2759"/>
<dbReference type="InterPro" id="IPR033130">
    <property type="entry name" value="RNase_T2_His_AS_2"/>
</dbReference>
<dbReference type="PANTHER" id="PTHR11240:SF75">
    <property type="entry name" value="RIBONUCLEASE 3"/>
    <property type="match status" value="1"/>
</dbReference>
<dbReference type="Pfam" id="PF00445">
    <property type="entry name" value="Ribonuclease_T2"/>
    <property type="match status" value="1"/>
</dbReference>
<dbReference type="SUPFAM" id="SSF55895">
    <property type="entry name" value="Ribonuclease Rh-like"/>
    <property type="match status" value="1"/>
</dbReference>
<dbReference type="PROSITE" id="PS00531">
    <property type="entry name" value="RNASE_T2_2"/>
    <property type="match status" value="1"/>
</dbReference>
<evidence type="ECO:0000256" key="7">
    <source>
        <dbReference type="SAM" id="Phobius"/>
    </source>
</evidence>
<gene>
    <name evidence="9" type="primary">LOC111013123</name>
</gene>
<dbReference type="GeneID" id="111013123"/>
<dbReference type="GO" id="GO:0016787">
    <property type="term" value="F:hydrolase activity"/>
    <property type="evidence" value="ECO:0007669"/>
    <property type="project" value="UniProtKB-KW"/>
</dbReference>
<proteinExistence type="inferred from homology"/>
<keyword evidence="5" id="KW-0456">Lyase</keyword>
<dbReference type="CDD" id="cd00374">
    <property type="entry name" value="RNase_T2"/>
    <property type="match status" value="1"/>
</dbReference>
<dbReference type="GO" id="GO:0033897">
    <property type="term" value="F:ribonuclease T2 activity"/>
    <property type="evidence" value="ECO:0007669"/>
    <property type="project" value="InterPro"/>
</dbReference>